<feature type="transmembrane region" description="Helical" evidence="10">
    <location>
        <begin position="64"/>
        <end position="87"/>
    </location>
</feature>
<dbReference type="KEGG" id="bic:LMTR13_04525"/>
<dbReference type="InterPro" id="IPR007315">
    <property type="entry name" value="PIG-V/Gpi18"/>
</dbReference>
<sequence length="438" mass="48723">MPQPASSKIFRLAEIHLKAGRSEICRFKPAKCQSGTPGAIDLELFRSDSIDMETRHPIRRDPSWLPYCLAILIFFCSRVVVALGLVFSQKYLTIGRADVWSAGPIWYHQLLQWDSEWYFKIVTDGYQYNGDPTVQQNIVFYPLYPMLARGLATISGLTPADALLLVSNVAGLLAIVVLFKLVREEFGDQLALATTALLSFFPASVLLSAGYTEPLALLLIVSFFLALKRRYYLSAALLAGLAVSTRSTGVVLLPVLLWEMWANRDQTKFLPALVPCVLLATSGIWLFMIYLWSAFGTPFAFAEGQMAFHQGTTLATRLIAALRLEPFTRMVLNDWNPWGQASWFTLLFITLIVLGWSRLRASWTLFAVAVLLLPYLTLSGGPAGFVSMSRFNLVSFPLFVTLASLGLRAKWLLAGVIGLLGASLFMNTALFARRIWIG</sequence>
<dbReference type="AlphaFoldDB" id="A0A1B1U9X1"/>
<dbReference type="Pfam" id="PF04188">
    <property type="entry name" value="Mannosyl_trans2"/>
    <property type="match status" value="1"/>
</dbReference>
<dbReference type="Proteomes" id="UP000092839">
    <property type="component" value="Chromosome"/>
</dbReference>
<evidence type="ECO:0000313" key="12">
    <source>
        <dbReference type="Proteomes" id="UP000092839"/>
    </source>
</evidence>
<keyword evidence="4" id="KW-0328">Glycosyltransferase</keyword>
<dbReference type="RefSeq" id="WP_065726856.1">
    <property type="nucleotide sequence ID" value="NZ_CP016428.1"/>
</dbReference>
<dbReference type="PANTHER" id="PTHR12468:SF2">
    <property type="entry name" value="GPI MANNOSYLTRANSFERASE 2"/>
    <property type="match status" value="1"/>
</dbReference>
<gene>
    <name evidence="11" type="ORF">LMTR13_04525</name>
</gene>
<dbReference type="GO" id="GO:0006506">
    <property type="term" value="P:GPI anchor biosynthetic process"/>
    <property type="evidence" value="ECO:0007669"/>
    <property type="project" value="UniProtKB-UniPathway"/>
</dbReference>
<feature type="transmembrane region" description="Helical" evidence="10">
    <location>
        <begin position="363"/>
        <end position="391"/>
    </location>
</feature>
<accession>A0A1B1U9X1</accession>
<organism evidence="11 12">
    <name type="scientific">Bradyrhizobium icense</name>
    <dbReference type="NCBI Taxonomy" id="1274631"/>
    <lineage>
        <taxon>Bacteria</taxon>
        <taxon>Pseudomonadati</taxon>
        <taxon>Pseudomonadota</taxon>
        <taxon>Alphaproteobacteria</taxon>
        <taxon>Hyphomicrobiales</taxon>
        <taxon>Nitrobacteraceae</taxon>
        <taxon>Bradyrhizobium</taxon>
    </lineage>
</organism>
<feature type="transmembrane region" description="Helical" evidence="10">
    <location>
        <begin position="162"/>
        <end position="182"/>
    </location>
</feature>
<feature type="transmembrane region" description="Helical" evidence="10">
    <location>
        <begin position="269"/>
        <end position="292"/>
    </location>
</feature>
<keyword evidence="6 10" id="KW-0812">Transmembrane</keyword>
<evidence type="ECO:0000256" key="2">
    <source>
        <dbReference type="ARBA" id="ARBA00004687"/>
    </source>
</evidence>
<keyword evidence="8 10" id="KW-1133">Transmembrane helix</keyword>
<reference evidence="11 12" key="1">
    <citation type="submission" date="2016-07" db="EMBL/GenBank/DDBJ databases">
        <title>Complete genome sequence of Bradyrhizobium icense LMTR 13T, a potential inoculant strain isolated from lima bean (Phaseolus lunatus) in Peru.</title>
        <authorList>
            <person name="Ormeno-Orrillo E."/>
            <person name="Duran D."/>
            <person name="Rogel M.A."/>
            <person name="Rey L."/>
            <person name="Imperial J."/>
            <person name="Ruiz-Argueso T."/>
            <person name="Martinez-Romero E."/>
        </authorList>
    </citation>
    <scope>NUCLEOTIDE SEQUENCE [LARGE SCALE GENOMIC DNA]</scope>
    <source>
        <strain evidence="11 12">LMTR 13</strain>
    </source>
</reference>
<feature type="transmembrane region" description="Helical" evidence="10">
    <location>
        <begin position="338"/>
        <end position="356"/>
    </location>
</feature>
<dbReference type="OrthoDB" id="573863at2"/>
<feature type="transmembrane region" description="Helical" evidence="10">
    <location>
        <begin position="231"/>
        <end position="257"/>
    </location>
</feature>
<evidence type="ECO:0000256" key="5">
    <source>
        <dbReference type="ARBA" id="ARBA00022679"/>
    </source>
</evidence>
<dbReference type="EMBL" id="CP016428">
    <property type="protein sequence ID" value="ANV99556.1"/>
    <property type="molecule type" value="Genomic_DNA"/>
</dbReference>
<dbReference type="UniPathway" id="UPA00196"/>
<feature type="transmembrane region" description="Helical" evidence="10">
    <location>
        <begin position="411"/>
        <end position="432"/>
    </location>
</feature>
<evidence type="ECO:0000256" key="4">
    <source>
        <dbReference type="ARBA" id="ARBA00022676"/>
    </source>
</evidence>
<dbReference type="GO" id="GO:0016020">
    <property type="term" value="C:membrane"/>
    <property type="evidence" value="ECO:0007669"/>
    <property type="project" value="GOC"/>
</dbReference>
<evidence type="ECO:0000256" key="10">
    <source>
        <dbReference type="SAM" id="Phobius"/>
    </source>
</evidence>
<keyword evidence="12" id="KW-1185">Reference proteome</keyword>
<protein>
    <recommendedName>
        <fullName evidence="13">Glycosyltransferase RgtA/B/C/D-like domain-containing protein</fullName>
    </recommendedName>
</protein>
<dbReference type="GO" id="GO:0031501">
    <property type="term" value="C:mannosyltransferase complex"/>
    <property type="evidence" value="ECO:0007669"/>
    <property type="project" value="TreeGrafter"/>
</dbReference>
<comment type="pathway">
    <text evidence="2">Glycolipid biosynthesis; glycosylphosphatidylinositol-anchor biosynthesis.</text>
</comment>
<evidence type="ECO:0000256" key="8">
    <source>
        <dbReference type="ARBA" id="ARBA00022989"/>
    </source>
</evidence>
<evidence type="ECO:0000256" key="6">
    <source>
        <dbReference type="ARBA" id="ARBA00022692"/>
    </source>
</evidence>
<dbReference type="STRING" id="1274631.LMTR13_04525"/>
<evidence type="ECO:0000256" key="1">
    <source>
        <dbReference type="ARBA" id="ARBA00004477"/>
    </source>
</evidence>
<keyword evidence="9 10" id="KW-0472">Membrane</keyword>
<keyword evidence="7" id="KW-0256">Endoplasmic reticulum</keyword>
<evidence type="ECO:0000313" key="11">
    <source>
        <dbReference type="EMBL" id="ANV99556.1"/>
    </source>
</evidence>
<evidence type="ECO:0000256" key="3">
    <source>
        <dbReference type="ARBA" id="ARBA00022502"/>
    </source>
</evidence>
<comment type="subcellular location">
    <subcellularLocation>
        <location evidence="1">Endoplasmic reticulum membrane</location>
        <topology evidence="1">Multi-pass membrane protein</topology>
    </subcellularLocation>
</comment>
<evidence type="ECO:0000256" key="9">
    <source>
        <dbReference type="ARBA" id="ARBA00023136"/>
    </source>
</evidence>
<dbReference type="GO" id="GO:0004376">
    <property type="term" value="F:GPI mannosyltransferase activity"/>
    <property type="evidence" value="ECO:0007669"/>
    <property type="project" value="InterPro"/>
</dbReference>
<evidence type="ECO:0000256" key="7">
    <source>
        <dbReference type="ARBA" id="ARBA00022824"/>
    </source>
</evidence>
<proteinExistence type="predicted"/>
<name>A0A1B1U9X1_9BRAD</name>
<dbReference type="GO" id="GO:0000009">
    <property type="term" value="F:alpha-1,6-mannosyltransferase activity"/>
    <property type="evidence" value="ECO:0007669"/>
    <property type="project" value="InterPro"/>
</dbReference>
<evidence type="ECO:0008006" key="13">
    <source>
        <dbReference type="Google" id="ProtNLM"/>
    </source>
</evidence>
<keyword evidence="3" id="KW-0337">GPI-anchor biosynthesis</keyword>
<dbReference type="PANTHER" id="PTHR12468">
    <property type="entry name" value="GPI MANNOSYLTRANSFERASE 2"/>
    <property type="match status" value="1"/>
</dbReference>
<keyword evidence="5" id="KW-0808">Transferase</keyword>